<comment type="caution">
    <text evidence="1">The sequence shown here is derived from an EMBL/GenBank/DDBJ whole genome shotgun (WGS) entry which is preliminary data.</text>
</comment>
<evidence type="ECO:0000313" key="2">
    <source>
        <dbReference type="Proteomes" id="UP000702544"/>
    </source>
</evidence>
<sequence>VLIDAQRDRVEAVFDHQRWLGQVRAVVVDAWRDVLLYRIDVGHDRYQLIDVRSGEIGPPLDLEGYGRVQPRLAHAGRVLVTLDIERLPLRTGGRLAETAVAQGTGELYDLRDGTDRGEFRIVVPPDLPAAAVGTTEDPAIPGRLWIHGPIDDERIDLDLASC</sequence>
<gene>
    <name evidence="1" type="ORF">GWO12_03505</name>
</gene>
<name>A0AAE4Z809_9BACT</name>
<feature type="non-terminal residue" evidence="1">
    <location>
        <position position="1"/>
    </location>
</feature>
<protein>
    <submittedName>
        <fullName evidence="1">Uncharacterized protein</fullName>
    </submittedName>
</protein>
<dbReference type="EMBL" id="JAACAK010000026">
    <property type="protein sequence ID" value="NIR74167.1"/>
    <property type="molecule type" value="Genomic_DNA"/>
</dbReference>
<dbReference type="AlphaFoldDB" id="A0AAE4Z809"/>
<reference evidence="1 2" key="1">
    <citation type="submission" date="2020-01" db="EMBL/GenBank/DDBJ databases">
        <title>Genomes assembled from Gulf of Kutch pelagic sediment metagenomes.</title>
        <authorList>
            <person name="Chandrashekar M."/>
            <person name="Mahajan M.S."/>
            <person name="Dave K.J."/>
            <person name="Vatsa P."/>
            <person name="Nathani N.M."/>
        </authorList>
    </citation>
    <scope>NUCLEOTIDE SEQUENCE [LARGE SCALE GENOMIC DNA]</scope>
    <source>
        <strain evidence="1">KS3-K002</strain>
    </source>
</reference>
<proteinExistence type="predicted"/>
<feature type="non-terminal residue" evidence="1">
    <location>
        <position position="162"/>
    </location>
</feature>
<organism evidence="1 2">
    <name type="scientific">Candidatus Kutchimonas denitrificans</name>
    <dbReference type="NCBI Taxonomy" id="3056748"/>
    <lineage>
        <taxon>Bacteria</taxon>
        <taxon>Pseudomonadati</taxon>
        <taxon>Gemmatimonadota</taxon>
        <taxon>Gemmatimonadia</taxon>
        <taxon>Candidatus Palauibacterales</taxon>
        <taxon>Candidatus Palauibacteraceae</taxon>
        <taxon>Candidatus Kutchimonas</taxon>
    </lineage>
</organism>
<dbReference type="Proteomes" id="UP000702544">
    <property type="component" value="Unassembled WGS sequence"/>
</dbReference>
<evidence type="ECO:0000313" key="1">
    <source>
        <dbReference type="EMBL" id="NIR74167.1"/>
    </source>
</evidence>
<accession>A0AAE4Z809</accession>